<dbReference type="EMBL" id="JAATJN010000001">
    <property type="protein sequence ID" value="NJC56291.1"/>
    <property type="molecule type" value="Genomic_DNA"/>
</dbReference>
<comment type="caution">
    <text evidence="2">The sequence shown here is derived from an EMBL/GenBank/DDBJ whole genome shotgun (WGS) entry which is preliminary data.</text>
</comment>
<accession>A0A846S2C1</accession>
<organism evidence="2 3">
    <name type="scientific">Brevibacterium marinum</name>
    <dbReference type="NCBI Taxonomy" id="418643"/>
    <lineage>
        <taxon>Bacteria</taxon>
        <taxon>Bacillati</taxon>
        <taxon>Actinomycetota</taxon>
        <taxon>Actinomycetes</taxon>
        <taxon>Micrococcales</taxon>
        <taxon>Brevibacteriaceae</taxon>
        <taxon>Brevibacterium</taxon>
    </lineage>
</organism>
<reference evidence="2 3" key="1">
    <citation type="submission" date="2020-03" db="EMBL/GenBank/DDBJ databases">
        <title>Sequencing the genomes of 1000 actinobacteria strains.</title>
        <authorList>
            <person name="Klenk H.-P."/>
        </authorList>
    </citation>
    <scope>NUCLEOTIDE SEQUENCE [LARGE SCALE GENOMIC DNA]</scope>
    <source>
        <strain evidence="2 3">DSM 18964</strain>
    </source>
</reference>
<protein>
    <submittedName>
        <fullName evidence="2">Uncharacterized protein</fullName>
    </submittedName>
</protein>
<sequence length="168" mass="18355">MTDRKDRQLMTLPEQMIRVELLNSRIRRTNAIYARFYGPLCLLVISLTFFPYYESEPGSSTQYGNLWQEVFRLGPGVDLLALLLLLLAALLLAVAAVGRLSTSGLIAILVAATVTGSTLLQSPGFVEPPPFTDVGVFDIVISFTTAALALGHAVHLIVLELAFHRRGV</sequence>
<name>A0A846S2C1_9MICO</name>
<feature type="transmembrane region" description="Helical" evidence="1">
    <location>
        <begin position="73"/>
        <end position="97"/>
    </location>
</feature>
<gene>
    <name evidence="2" type="ORF">BKA07_001326</name>
</gene>
<dbReference type="RefSeq" id="WP_167950186.1">
    <property type="nucleotide sequence ID" value="NZ_BAAAPQ010000026.1"/>
</dbReference>
<evidence type="ECO:0000313" key="2">
    <source>
        <dbReference type="EMBL" id="NJC56291.1"/>
    </source>
</evidence>
<feature type="transmembrane region" description="Helical" evidence="1">
    <location>
        <begin position="140"/>
        <end position="163"/>
    </location>
</feature>
<evidence type="ECO:0000256" key="1">
    <source>
        <dbReference type="SAM" id="Phobius"/>
    </source>
</evidence>
<evidence type="ECO:0000313" key="3">
    <source>
        <dbReference type="Proteomes" id="UP000576792"/>
    </source>
</evidence>
<dbReference type="AlphaFoldDB" id="A0A846S2C1"/>
<keyword evidence="1" id="KW-1133">Transmembrane helix</keyword>
<dbReference type="Proteomes" id="UP000576792">
    <property type="component" value="Unassembled WGS sequence"/>
</dbReference>
<keyword evidence="3" id="KW-1185">Reference proteome</keyword>
<feature type="transmembrane region" description="Helical" evidence="1">
    <location>
        <begin position="104"/>
        <end position="120"/>
    </location>
</feature>
<feature type="transmembrane region" description="Helical" evidence="1">
    <location>
        <begin position="32"/>
        <end position="53"/>
    </location>
</feature>
<keyword evidence="1" id="KW-0472">Membrane</keyword>
<keyword evidence="1" id="KW-0812">Transmembrane</keyword>
<proteinExistence type="predicted"/>